<dbReference type="InterPro" id="IPR029031">
    <property type="entry name" value="Gingipain_N_sf"/>
</dbReference>
<dbReference type="InterPro" id="IPR038490">
    <property type="entry name" value="Gingipain_propep_sf"/>
</dbReference>
<dbReference type="InterPro" id="IPR001769">
    <property type="entry name" value="Gingipain"/>
</dbReference>
<dbReference type="Gene3D" id="2.60.40.3800">
    <property type="match status" value="1"/>
</dbReference>
<dbReference type="AlphaFoldDB" id="A0A937XBA6"/>
<dbReference type="SUPFAM" id="SSF52129">
    <property type="entry name" value="Caspase-like"/>
    <property type="match status" value="1"/>
</dbReference>
<dbReference type="GO" id="GO:0004197">
    <property type="term" value="F:cysteine-type endopeptidase activity"/>
    <property type="evidence" value="ECO:0007669"/>
    <property type="project" value="InterPro"/>
</dbReference>
<dbReference type="Gene3D" id="3.40.50.1460">
    <property type="match status" value="1"/>
</dbReference>
<dbReference type="InterPro" id="IPR012600">
    <property type="entry name" value="Propeptide_C25"/>
</dbReference>
<dbReference type="InterPro" id="IPR013783">
    <property type="entry name" value="Ig-like_fold"/>
</dbReference>
<dbReference type="Pfam" id="PF08126">
    <property type="entry name" value="Propeptide_C25"/>
    <property type="match status" value="1"/>
</dbReference>
<dbReference type="EMBL" id="VGIR01000004">
    <property type="protein sequence ID" value="MBM3330500.1"/>
    <property type="molecule type" value="Genomic_DNA"/>
</dbReference>
<protein>
    <recommendedName>
        <fullName evidence="7">Gingipain domain-containing protein</fullName>
    </recommendedName>
</protein>
<feature type="compositionally biased region" description="Low complexity" evidence="2">
    <location>
        <begin position="1097"/>
        <end position="1111"/>
    </location>
</feature>
<evidence type="ECO:0000259" key="4">
    <source>
        <dbReference type="Pfam" id="PF08126"/>
    </source>
</evidence>
<organism evidence="5 6">
    <name type="scientific">candidate division WOR-3 bacterium</name>
    <dbReference type="NCBI Taxonomy" id="2052148"/>
    <lineage>
        <taxon>Bacteria</taxon>
        <taxon>Bacteria division WOR-3</taxon>
    </lineage>
</organism>
<dbReference type="Pfam" id="PF01364">
    <property type="entry name" value="Peptidase_C25"/>
    <property type="match status" value="1"/>
</dbReference>
<dbReference type="Proteomes" id="UP000779900">
    <property type="component" value="Unassembled WGS sequence"/>
</dbReference>
<sequence>MAASEKPETGNRNWNRRWRRWAWRRADDRNSPAQHRVQGWMVSLTSRAGSASISHVRQWARVLQFELKNDTVSGGWWMRTFLVLAGAFAMALAGDAVSWSGRQDGGVLSLTPAELQIGTVLESGSSYATLALPAAGLAAEVGSPAVPAYVRLVEIPYGCDVTVSADVGSTRTQRLSLHVLPRQAPIPKTASAALSDRGLGGQPRTPNFALDASVYSTDAWAPEIGARLVDIAISRGRRMAVVEIRPVGYNPARGVVEHAPEMKVTVKWTNADWQETRAMLRRYSSPPFAGRLAGIAVNEEQFRTNLGPALPVGYLIIVPDAMQTNVAPLAEWRRRKGFNVFVRTLSQVGGGNKDTVKAYIQNAYDNWSIPPSCVLLVGDVDKIGYFTGSGEGNPPTDLNYSLCEGSDYWPDLDLGRSSVASAAQLDSFVDKVIRYERNNWTNGTAWAEKAYFVASADGSFHGVAENTHKYVMAKLRPKDTECDSLFTYYGSGTPVDSALNQGRAWVTYSGHGSEEGWSDPGITFHSDDVRALANTDMIPYVQTFACLSGNFTSSSYPECFSETWIRLGRKGGIVSIASTVNSYWTEDDTLERRVFDYMFDSSYTWVMGGLNKAKVKLYQQLGNSSTTRRYFEMYNCMGDGATDIYSLVPKPLSVTYPAVIPVGSCALPVSVTSGGNPVAGALVCASAKSDTNAWASGYTNGSGQVTLNLTTYAPDTVFVTVTGHNLAPHLGHCLALPPNGPYVMYLHHAIDDSAGGNDDGIVNPGETVNLPMWLKNWGSEEAQGVSVRLRKTDPNITLLDTLKNVGDIAAGDSAWTGASSFRFTVAPSCTNGYALRFSVLAKDSRDTAWTSSLTLPVGAPKLVYVSYLVDDPPPGGNGNGMIDPGENGDVVATLCNTGLGNAYGVTATLRSTDPRLQVTDSTGSFGDIAKDTTGTNNSDRFSLFADPSIPRETQVPCTLVVSTGGLTRRFGFIIGVGLIRTRDPIPDGPRTPVLYWAYDEVDSGYSERPDYNWVEVAGIGTMLSLGDDTTCQISLPPGFGPFRFYGQDVTTLSICSNGWVGLGSTPATPARTGPYPAPLCPSARSPSTGTTAIRRPATASGTTTTPPTTGS</sequence>
<evidence type="ECO:0000313" key="5">
    <source>
        <dbReference type="EMBL" id="MBM3330500.1"/>
    </source>
</evidence>
<dbReference type="Gene3D" id="2.60.40.10">
    <property type="entry name" value="Immunoglobulins"/>
    <property type="match status" value="1"/>
</dbReference>
<dbReference type="GO" id="GO:0006508">
    <property type="term" value="P:proteolysis"/>
    <property type="evidence" value="ECO:0007669"/>
    <property type="project" value="InterPro"/>
</dbReference>
<dbReference type="SUPFAM" id="SSF49373">
    <property type="entry name" value="Invasin/intimin cell-adhesion fragments"/>
    <property type="match status" value="1"/>
</dbReference>
<keyword evidence="1" id="KW-0732">Signal</keyword>
<dbReference type="InterPro" id="IPR029030">
    <property type="entry name" value="Caspase-like_dom_sf"/>
</dbReference>
<comment type="caution">
    <text evidence="5">The sequence shown here is derived from an EMBL/GenBank/DDBJ whole genome shotgun (WGS) entry which is preliminary data.</text>
</comment>
<feature type="domain" description="Gingipain" evidence="3">
    <location>
        <begin position="314"/>
        <end position="642"/>
    </location>
</feature>
<feature type="domain" description="Gingipain propeptide" evidence="4">
    <location>
        <begin position="202"/>
        <end position="271"/>
    </location>
</feature>
<evidence type="ECO:0008006" key="7">
    <source>
        <dbReference type="Google" id="ProtNLM"/>
    </source>
</evidence>
<accession>A0A937XBA6</accession>
<evidence type="ECO:0000259" key="3">
    <source>
        <dbReference type="Pfam" id="PF01364"/>
    </source>
</evidence>
<evidence type="ECO:0000256" key="1">
    <source>
        <dbReference type="ARBA" id="ARBA00022729"/>
    </source>
</evidence>
<gene>
    <name evidence="5" type="ORF">FJY68_01455</name>
</gene>
<reference evidence="5" key="1">
    <citation type="submission" date="2019-03" db="EMBL/GenBank/DDBJ databases">
        <title>Lake Tanganyika Metagenome-Assembled Genomes (MAGs).</title>
        <authorList>
            <person name="Tran P."/>
        </authorList>
    </citation>
    <scope>NUCLEOTIDE SEQUENCE</scope>
    <source>
        <strain evidence="5">K_DeepCast_150m_m2_040</strain>
    </source>
</reference>
<feature type="region of interest" description="Disordered" evidence="2">
    <location>
        <begin position="1079"/>
        <end position="1111"/>
    </location>
</feature>
<evidence type="ECO:0000256" key="2">
    <source>
        <dbReference type="SAM" id="MobiDB-lite"/>
    </source>
</evidence>
<name>A0A937XBA6_UNCW3</name>
<proteinExistence type="predicted"/>
<dbReference type="Gene3D" id="3.40.50.10390">
    <property type="entry name" value="Gingipain r, domain 1"/>
    <property type="match status" value="1"/>
</dbReference>
<evidence type="ECO:0000313" key="6">
    <source>
        <dbReference type="Proteomes" id="UP000779900"/>
    </source>
</evidence>
<dbReference type="InterPro" id="IPR008964">
    <property type="entry name" value="Invasin/intimin_cell_adhesion"/>
</dbReference>